<evidence type="ECO:0000259" key="1">
    <source>
        <dbReference type="Pfam" id="PF05123"/>
    </source>
</evidence>
<sequence length="535" mass="58901">MRRMGEILKSILKKIGCILFGSTLLSASVTAVYALEKYGNVNDFLDDDLVKNGNPDVYIVVGENSATPDVTSANKISAKIGTLTYTEKVVEDTSTTGYQIIGESESINLLDGTDKLDSAGTKKSWILVIGADDSYSDYFDDDEGNSFSYSEFSEADKTRSLGELGYLLKLYDIDPKNHFESDDDASELVFVRITDSDKNANSQTYNIEKDMVYVSIVYPNQISAFKLAKELEEGYEIPFLGDKYRIVKIDEDDDIIYLGTASYEGTIAHNEYISSGEYQVVLGEILENEDEYRVEISVLRNGNMIEEHTETLSSDKSFSFIAGKIGVTVHDVWLNTAADTGYADITICKSITELELGEEYIENWEIRAVVNNDGNIDFLKTYEDKTVGIALVYNGNDIERIKDGDRIEIADYVNLVFDDEDDLDKMIAEFTAEKTVTTGSTGGTLVTTSGKVPEVVLDSEIELDETDKNLILIGGPVANHLTKELQNKGKIDIDNESPATAVLVEGAANGNNVLVIAGGDRYSTESAVLSIMNLI</sequence>
<dbReference type="Pfam" id="PF05123">
    <property type="entry name" value="S_layer_N"/>
    <property type="match status" value="1"/>
</dbReference>
<evidence type="ECO:0000313" key="4">
    <source>
        <dbReference type="Proteomes" id="UP000000253"/>
    </source>
</evidence>
<feature type="domain" description="S-layer protein outer" evidence="2">
    <location>
        <begin position="40"/>
        <end position="535"/>
    </location>
</feature>
<name>A4FYQ9_METM5</name>
<dbReference type="InterPro" id="IPR022651">
    <property type="entry name" value="S_layer_C"/>
</dbReference>
<evidence type="ECO:0000313" key="3">
    <source>
        <dbReference type="EMBL" id="ABO35343.1"/>
    </source>
</evidence>
<dbReference type="InterPro" id="IPR006454">
    <property type="entry name" value="S_layer_MJ"/>
</dbReference>
<reference evidence="3 4" key="1">
    <citation type="submission" date="2007-03" db="EMBL/GenBank/DDBJ databases">
        <title>Complete sequence of chromosome of Methanococcus maripaludis C5.</title>
        <authorList>
            <consortium name="US DOE Joint Genome Institute"/>
            <person name="Copeland A."/>
            <person name="Lucas S."/>
            <person name="Lapidus A."/>
            <person name="Barry K."/>
            <person name="Glavina del Rio T."/>
            <person name="Dalin E."/>
            <person name="Tice H."/>
            <person name="Pitluck S."/>
            <person name="Chertkov O."/>
            <person name="Brettin T."/>
            <person name="Bruce D."/>
            <person name="Han C."/>
            <person name="Detter J.C."/>
            <person name="Schmutz J."/>
            <person name="Larimer F."/>
            <person name="Land M."/>
            <person name="Hauser L."/>
            <person name="Kyrpides N."/>
            <person name="Mikhailova N."/>
            <person name="Sieprawska-Lupa M."/>
            <person name="Whitman W.B."/>
            <person name="Richardson P."/>
        </authorList>
    </citation>
    <scope>NUCLEOTIDE SEQUENCE [LARGE SCALE GENOMIC DNA]</scope>
    <source>
        <strain evidence="4">C5 / ATCC BAA-1333</strain>
    </source>
</reference>
<evidence type="ECO:0000259" key="2">
    <source>
        <dbReference type="Pfam" id="PF05124"/>
    </source>
</evidence>
<dbReference type="Pfam" id="PF05124">
    <property type="entry name" value="S_layer_C"/>
    <property type="match status" value="1"/>
</dbReference>
<dbReference type="eggNOG" id="arCOG03418">
    <property type="taxonomic scope" value="Archaea"/>
</dbReference>
<dbReference type="InterPro" id="IPR022650">
    <property type="entry name" value="S_layer_central"/>
</dbReference>
<dbReference type="STRING" id="402880.MmarC5_1038"/>
<dbReference type="HOGENOM" id="CLU_016296_0_0_2"/>
<dbReference type="KEGG" id="mmq:MmarC5_1038"/>
<dbReference type="NCBIfam" id="TIGR01564">
    <property type="entry name" value="S_layer_MJ"/>
    <property type="match status" value="1"/>
</dbReference>
<dbReference type="AlphaFoldDB" id="A4FYQ9"/>
<dbReference type="Proteomes" id="UP000000253">
    <property type="component" value="Chromosome"/>
</dbReference>
<dbReference type="EMBL" id="CP000609">
    <property type="protein sequence ID" value="ABO35343.1"/>
    <property type="molecule type" value="Genomic_DNA"/>
</dbReference>
<feature type="domain" description="S-layer protein central" evidence="1">
    <location>
        <begin position="128"/>
        <end position="441"/>
    </location>
</feature>
<organism evidence="3 4">
    <name type="scientific">Methanococcus maripaludis (strain C5 / ATCC BAA-1333)</name>
    <dbReference type="NCBI Taxonomy" id="402880"/>
    <lineage>
        <taxon>Archaea</taxon>
        <taxon>Methanobacteriati</taxon>
        <taxon>Methanobacteriota</taxon>
        <taxon>Methanomada group</taxon>
        <taxon>Methanococci</taxon>
        <taxon>Methanococcales</taxon>
        <taxon>Methanococcaceae</taxon>
        <taxon>Methanococcus</taxon>
    </lineage>
</organism>
<protein>
    <submittedName>
        <fullName evidence="3">S-layer protein</fullName>
    </submittedName>
</protein>
<gene>
    <name evidence="3" type="ordered locus">MmarC5_1038</name>
</gene>
<accession>A4FYQ9</accession>
<proteinExistence type="predicted"/>